<comment type="caution">
    <text evidence="2">The sequence shown here is derived from an EMBL/GenBank/DDBJ whole genome shotgun (WGS) entry which is preliminary data.</text>
</comment>
<gene>
    <name evidence="2" type="ORF">DRO04_01780</name>
</gene>
<dbReference type="AlphaFoldDB" id="A0A497JKC7"/>
<protein>
    <submittedName>
        <fullName evidence="2">Uncharacterized protein</fullName>
    </submittedName>
</protein>
<sequence>MHYDDGGGKTKGEDMEYIKETLEKRKKKIEKAIKYHKDRITVLEAEYDKITKVLENFSIY</sequence>
<organism evidence="2 3">
    <name type="scientific">Candidatus Iainarchaeum sp</name>
    <dbReference type="NCBI Taxonomy" id="3101447"/>
    <lineage>
        <taxon>Archaea</taxon>
        <taxon>Candidatus Iainarchaeota</taxon>
        <taxon>Candidatus Iainarchaeia</taxon>
        <taxon>Candidatus Iainarchaeales</taxon>
        <taxon>Candidatus Iainarchaeaceae</taxon>
        <taxon>Candidatus Iainarchaeum</taxon>
    </lineage>
</organism>
<feature type="coiled-coil region" evidence="1">
    <location>
        <begin position="19"/>
        <end position="46"/>
    </location>
</feature>
<name>A0A497JKC7_9ARCH</name>
<keyword evidence="1" id="KW-0175">Coiled coil</keyword>
<reference evidence="2 3" key="1">
    <citation type="submission" date="2018-06" db="EMBL/GenBank/DDBJ databases">
        <title>Extensive metabolic versatility and redundancy in microbially diverse, dynamic hydrothermal sediments.</title>
        <authorList>
            <person name="Dombrowski N."/>
            <person name="Teske A."/>
            <person name="Baker B.J."/>
        </authorList>
    </citation>
    <scope>NUCLEOTIDE SEQUENCE [LARGE SCALE GENOMIC DNA]</scope>
    <source>
        <strain evidence="2">B51_G17</strain>
    </source>
</reference>
<evidence type="ECO:0000313" key="3">
    <source>
        <dbReference type="Proteomes" id="UP000278031"/>
    </source>
</evidence>
<dbReference type="Proteomes" id="UP000278031">
    <property type="component" value="Unassembled WGS sequence"/>
</dbReference>
<proteinExistence type="predicted"/>
<accession>A0A497JKC7</accession>
<evidence type="ECO:0000313" key="2">
    <source>
        <dbReference type="EMBL" id="RLG70522.1"/>
    </source>
</evidence>
<evidence type="ECO:0000256" key="1">
    <source>
        <dbReference type="SAM" id="Coils"/>
    </source>
</evidence>
<dbReference type="EMBL" id="QMWP01000055">
    <property type="protein sequence ID" value="RLG70522.1"/>
    <property type="molecule type" value="Genomic_DNA"/>
</dbReference>